<name>A0A5A7UB29_CUCMM</name>
<sequence length="156" mass="17962">MLAIKQLSKSESGQLTEIEEQFLYLRELSDEVKFLQTRLEGLEEKFREVNALNAQSNNRDNQDRDGQDEDASKYNDASSGKQTSNQVCNVLSRLKISEPKAFNGNHNVKELENFIFDTKQYFKASGTNSKETKVTLAYMHLSDDAKLWWRSKVNDT</sequence>
<dbReference type="EMBL" id="SSTE01011259">
    <property type="protein sequence ID" value="KAA0051577.1"/>
    <property type="molecule type" value="Genomic_DNA"/>
</dbReference>
<organism evidence="2 3">
    <name type="scientific">Cucumis melo var. makuwa</name>
    <name type="common">Oriental melon</name>
    <dbReference type="NCBI Taxonomy" id="1194695"/>
    <lineage>
        <taxon>Eukaryota</taxon>
        <taxon>Viridiplantae</taxon>
        <taxon>Streptophyta</taxon>
        <taxon>Embryophyta</taxon>
        <taxon>Tracheophyta</taxon>
        <taxon>Spermatophyta</taxon>
        <taxon>Magnoliopsida</taxon>
        <taxon>eudicotyledons</taxon>
        <taxon>Gunneridae</taxon>
        <taxon>Pentapetalae</taxon>
        <taxon>rosids</taxon>
        <taxon>fabids</taxon>
        <taxon>Cucurbitales</taxon>
        <taxon>Cucurbitaceae</taxon>
        <taxon>Benincaseae</taxon>
        <taxon>Cucumis</taxon>
    </lineage>
</organism>
<dbReference type="Proteomes" id="UP000321393">
    <property type="component" value="Unassembled WGS sequence"/>
</dbReference>
<feature type="compositionally biased region" description="Basic and acidic residues" evidence="1">
    <location>
        <begin position="60"/>
        <end position="73"/>
    </location>
</feature>
<proteinExistence type="predicted"/>
<accession>A0A5A7UB29</accession>
<evidence type="ECO:0000313" key="2">
    <source>
        <dbReference type="EMBL" id="KAA0051577.1"/>
    </source>
</evidence>
<feature type="region of interest" description="Disordered" evidence="1">
    <location>
        <begin position="51"/>
        <end position="84"/>
    </location>
</feature>
<evidence type="ECO:0000256" key="1">
    <source>
        <dbReference type="SAM" id="MobiDB-lite"/>
    </source>
</evidence>
<dbReference type="OrthoDB" id="1939000at2759"/>
<feature type="compositionally biased region" description="Polar residues" evidence="1">
    <location>
        <begin position="75"/>
        <end position="84"/>
    </location>
</feature>
<protein>
    <submittedName>
        <fullName evidence="2">Uncharacterized protein</fullName>
    </submittedName>
</protein>
<comment type="caution">
    <text evidence="2">The sequence shown here is derived from an EMBL/GenBank/DDBJ whole genome shotgun (WGS) entry which is preliminary data.</text>
</comment>
<gene>
    <name evidence="2" type="ORF">E6C27_scaffold174G001170</name>
</gene>
<reference evidence="2 3" key="1">
    <citation type="submission" date="2019-08" db="EMBL/GenBank/DDBJ databases">
        <title>Draft genome sequences of two oriental melons (Cucumis melo L. var makuwa).</title>
        <authorList>
            <person name="Kwon S.-Y."/>
        </authorList>
    </citation>
    <scope>NUCLEOTIDE SEQUENCE [LARGE SCALE GENOMIC DNA]</scope>
    <source>
        <strain evidence="3">cv. SW 3</strain>
        <tissue evidence="2">Leaf</tissue>
    </source>
</reference>
<dbReference type="AlphaFoldDB" id="A0A5A7UB29"/>
<evidence type="ECO:0000313" key="3">
    <source>
        <dbReference type="Proteomes" id="UP000321393"/>
    </source>
</evidence>